<accession>A0A917TUS7</accession>
<evidence type="ECO:0000313" key="8">
    <source>
        <dbReference type="Proteomes" id="UP000642070"/>
    </source>
</evidence>
<proteinExistence type="inferred from homology"/>
<feature type="domain" description="ABC transporter" evidence="6">
    <location>
        <begin position="2"/>
        <end position="232"/>
    </location>
</feature>
<dbReference type="PANTHER" id="PTHR43820:SF5">
    <property type="entry name" value="HIGH-AFFINITY BRANCHED-CHAIN AMINO ACID TRANSPORT ATP-BINDING PROTEIN"/>
    <property type="match status" value="1"/>
</dbReference>
<dbReference type="EMBL" id="BMPI01000020">
    <property type="protein sequence ID" value="GGM36881.1"/>
    <property type="molecule type" value="Genomic_DNA"/>
</dbReference>
<comment type="caution">
    <text evidence="7">The sequence shown here is derived from an EMBL/GenBank/DDBJ whole genome shotgun (WGS) entry which is preliminary data.</text>
</comment>
<keyword evidence="4 7" id="KW-0067">ATP-binding</keyword>
<keyword evidence="8" id="KW-1185">Reference proteome</keyword>
<gene>
    <name evidence="7" type="ORF">GCM10007977_042940</name>
</gene>
<evidence type="ECO:0000256" key="2">
    <source>
        <dbReference type="ARBA" id="ARBA00022448"/>
    </source>
</evidence>
<evidence type="ECO:0000256" key="4">
    <source>
        <dbReference type="ARBA" id="ARBA00022840"/>
    </source>
</evidence>
<dbReference type="GO" id="GO:0015807">
    <property type="term" value="P:L-amino acid transport"/>
    <property type="evidence" value="ECO:0007669"/>
    <property type="project" value="TreeGrafter"/>
</dbReference>
<dbReference type="SUPFAM" id="SSF52540">
    <property type="entry name" value="P-loop containing nucleoside triphosphate hydrolases"/>
    <property type="match status" value="1"/>
</dbReference>
<reference evidence="7" key="2">
    <citation type="submission" date="2020-09" db="EMBL/GenBank/DDBJ databases">
        <authorList>
            <person name="Sun Q."/>
            <person name="Ohkuma M."/>
        </authorList>
    </citation>
    <scope>NUCLEOTIDE SEQUENCE</scope>
    <source>
        <strain evidence="7">JCM 19831</strain>
    </source>
</reference>
<evidence type="ECO:0000256" key="3">
    <source>
        <dbReference type="ARBA" id="ARBA00022741"/>
    </source>
</evidence>
<dbReference type="SMART" id="SM00382">
    <property type="entry name" value="AAA"/>
    <property type="match status" value="1"/>
</dbReference>
<evidence type="ECO:0000256" key="1">
    <source>
        <dbReference type="ARBA" id="ARBA00005417"/>
    </source>
</evidence>
<reference evidence="7" key="1">
    <citation type="journal article" date="2014" name="Int. J. Syst. Evol. Microbiol.">
        <title>Complete genome sequence of Corynebacterium casei LMG S-19264T (=DSM 44701T), isolated from a smear-ripened cheese.</title>
        <authorList>
            <consortium name="US DOE Joint Genome Institute (JGI-PGF)"/>
            <person name="Walter F."/>
            <person name="Albersmeier A."/>
            <person name="Kalinowski J."/>
            <person name="Ruckert C."/>
        </authorList>
    </citation>
    <scope>NUCLEOTIDE SEQUENCE</scope>
    <source>
        <strain evidence="7">JCM 19831</strain>
    </source>
</reference>
<name>A0A917TUS7_9ACTN</name>
<keyword evidence="5" id="KW-0029">Amino-acid transport</keyword>
<dbReference type="InterPro" id="IPR027417">
    <property type="entry name" value="P-loop_NTPase"/>
</dbReference>
<dbReference type="GO" id="GO:0015658">
    <property type="term" value="F:branched-chain amino acid transmembrane transporter activity"/>
    <property type="evidence" value="ECO:0007669"/>
    <property type="project" value="TreeGrafter"/>
</dbReference>
<dbReference type="AlphaFoldDB" id="A0A917TUS7"/>
<evidence type="ECO:0000313" key="7">
    <source>
        <dbReference type="EMBL" id="GGM36881.1"/>
    </source>
</evidence>
<sequence>MLRVDRVVSGYNRVRVLNGVDVCVQAGERVVVLGRNGMGKTTLAKTIVGLLPTGSGSVYLDGANITSLPAYRRTWAGIGYVPQGRGLFPRLTVEENLRIGLHGSRPKSKTISDDIYDYFPVLRQRRNQAAGTLSGGEQQQLAIGRALVGRPSVLILDEPSEGIQPNLVTAITDRLKSLATDHRMAVLLIEQNLDAARRFAQRCLFIEKGTVVHTCDAPELANTALVSRFLGV</sequence>
<evidence type="ECO:0000256" key="5">
    <source>
        <dbReference type="ARBA" id="ARBA00022970"/>
    </source>
</evidence>
<keyword evidence="2" id="KW-0813">Transport</keyword>
<dbReference type="InterPro" id="IPR003593">
    <property type="entry name" value="AAA+_ATPase"/>
</dbReference>
<dbReference type="CDD" id="cd03224">
    <property type="entry name" value="ABC_TM1139_LivF_branched"/>
    <property type="match status" value="1"/>
</dbReference>
<dbReference type="Gene3D" id="3.40.50.300">
    <property type="entry name" value="P-loop containing nucleotide triphosphate hydrolases"/>
    <property type="match status" value="1"/>
</dbReference>
<dbReference type="Proteomes" id="UP000642070">
    <property type="component" value="Unassembled WGS sequence"/>
</dbReference>
<comment type="similarity">
    <text evidence="1">Belongs to the ABC transporter superfamily.</text>
</comment>
<dbReference type="GO" id="GO:0005524">
    <property type="term" value="F:ATP binding"/>
    <property type="evidence" value="ECO:0007669"/>
    <property type="project" value="UniProtKB-KW"/>
</dbReference>
<dbReference type="Pfam" id="PF00005">
    <property type="entry name" value="ABC_tran"/>
    <property type="match status" value="1"/>
</dbReference>
<dbReference type="PANTHER" id="PTHR43820">
    <property type="entry name" value="HIGH-AFFINITY BRANCHED-CHAIN AMINO ACID TRANSPORT ATP-BINDING PROTEIN LIVF"/>
    <property type="match status" value="1"/>
</dbReference>
<evidence type="ECO:0000259" key="6">
    <source>
        <dbReference type="PROSITE" id="PS50893"/>
    </source>
</evidence>
<protein>
    <submittedName>
        <fullName evidence="7">ABC transporter ATP-binding protein</fullName>
    </submittedName>
</protein>
<dbReference type="RefSeq" id="WP_190251683.1">
    <property type="nucleotide sequence ID" value="NZ_BMPI01000020.1"/>
</dbReference>
<keyword evidence="3" id="KW-0547">Nucleotide-binding</keyword>
<dbReference type="InterPro" id="IPR052156">
    <property type="entry name" value="BCAA_Transport_ATP-bd_LivF"/>
</dbReference>
<dbReference type="GO" id="GO:0016887">
    <property type="term" value="F:ATP hydrolysis activity"/>
    <property type="evidence" value="ECO:0007669"/>
    <property type="project" value="InterPro"/>
</dbReference>
<dbReference type="PROSITE" id="PS50893">
    <property type="entry name" value="ABC_TRANSPORTER_2"/>
    <property type="match status" value="1"/>
</dbReference>
<dbReference type="InterPro" id="IPR003439">
    <property type="entry name" value="ABC_transporter-like_ATP-bd"/>
</dbReference>
<organism evidence="7 8">
    <name type="scientific">Dactylosporangium sucinum</name>
    <dbReference type="NCBI Taxonomy" id="1424081"/>
    <lineage>
        <taxon>Bacteria</taxon>
        <taxon>Bacillati</taxon>
        <taxon>Actinomycetota</taxon>
        <taxon>Actinomycetes</taxon>
        <taxon>Micromonosporales</taxon>
        <taxon>Micromonosporaceae</taxon>
        <taxon>Dactylosporangium</taxon>
    </lineage>
</organism>